<dbReference type="Pfam" id="PF01473">
    <property type="entry name" value="Choline_bind_1"/>
    <property type="match status" value="1"/>
</dbReference>
<feature type="compositionally biased region" description="Gly residues" evidence="12">
    <location>
        <begin position="458"/>
        <end position="467"/>
    </location>
</feature>
<keyword evidence="16" id="KW-1185">Reference proteome</keyword>
<evidence type="ECO:0000259" key="14">
    <source>
        <dbReference type="Pfam" id="PF00768"/>
    </source>
</evidence>
<feature type="domain" description="Peptidase S11 D-alanyl-D-alanine carboxypeptidase A N-terminal" evidence="14">
    <location>
        <begin position="197"/>
        <end position="432"/>
    </location>
</feature>
<dbReference type="GO" id="GO:0006508">
    <property type="term" value="P:proteolysis"/>
    <property type="evidence" value="ECO:0007669"/>
    <property type="project" value="InterPro"/>
</dbReference>
<dbReference type="SUPFAM" id="SSF56601">
    <property type="entry name" value="beta-lactamase/transpeptidase-like"/>
    <property type="match status" value="1"/>
</dbReference>
<evidence type="ECO:0000256" key="13">
    <source>
        <dbReference type="SAM" id="SignalP"/>
    </source>
</evidence>
<dbReference type="Pfam" id="PF19127">
    <property type="entry name" value="Choline_bind_3"/>
    <property type="match status" value="1"/>
</dbReference>
<feature type="repeat" description="Cell wall-binding" evidence="10">
    <location>
        <begin position="512"/>
        <end position="532"/>
    </location>
</feature>
<evidence type="ECO:0000256" key="7">
    <source>
        <dbReference type="ARBA" id="ARBA00023316"/>
    </source>
</evidence>
<feature type="chain" id="PRO_5011440644" evidence="13">
    <location>
        <begin position="30"/>
        <end position="572"/>
    </location>
</feature>
<keyword evidence="4" id="KW-0378">Hydrolase</keyword>
<dbReference type="GO" id="GO:0009002">
    <property type="term" value="F:serine-type D-Ala-D-Ala carboxypeptidase activity"/>
    <property type="evidence" value="ECO:0007669"/>
    <property type="project" value="InterPro"/>
</dbReference>
<dbReference type="PANTHER" id="PTHR21581:SF6">
    <property type="entry name" value="TRAFFICKING PROTEIN PARTICLE COMPLEX SUBUNIT 12"/>
    <property type="match status" value="1"/>
</dbReference>
<dbReference type="InterPro" id="IPR001967">
    <property type="entry name" value="Peptidase_S11_N"/>
</dbReference>
<dbReference type="InterPro" id="IPR018337">
    <property type="entry name" value="Cell_wall/Cho-bd_repeat"/>
</dbReference>
<dbReference type="AlphaFoldDB" id="A0A1I0EBQ6"/>
<dbReference type="PROSITE" id="PS51170">
    <property type="entry name" value="CW"/>
    <property type="match status" value="1"/>
</dbReference>
<dbReference type="Proteomes" id="UP000198508">
    <property type="component" value="Unassembled WGS sequence"/>
</dbReference>
<evidence type="ECO:0000313" key="16">
    <source>
        <dbReference type="Proteomes" id="UP000198508"/>
    </source>
</evidence>
<feature type="active site" description="Proton acceptor" evidence="8">
    <location>
        <position position="235"/>
    </location>
</feature>
<feature type="compositionally biased region" description="Polar residues" evidence="12">
    <location>
        <begin position="84"/>
        <end position="157"/>
    </location>
</feature>
<keyword evidence="15" id="KW-0121">Carboxypeptidase</keyword>
<dbReference type="Pfam" id="PF19085">
    <property type="entry name" value="Choline_bind_2"/>
    <property type="match status" value="1"/>
</dbReference>
<dbReference type="RefSeq" id="WP_242956290.1">
    <property type="nucleotide sequence ID" value="NZ_FOIM01000006.1"/>
</dbReference>
<evidence type="ECO:0000313" key="15">
    <source>
        <dbReference type="EMBL" id="SET41869.1"/>
    </source>
</evidence>
<dbReference type="STRING" id="460384.SAMN05216313_1064"/>
<dbReference type="PANTHER" id="PTHR21581">
    <property type="entry name" value="D-ALANYL-D-ALANINE CARBOXYPEPTIDASE"/>
    <property type="match status" value="1"/>
</dbReference>
<feature type="active site" description="Acyl-ester intermediate" evidence="8">
    <location>
        <position position="232"/>
    </location>
</feature>
<dbReference type="SUPFAM" id="SSF69360">
    <property type="entry name" value="Cell wall binding repeat"/>
    <property type="match status" value="1"/>
</dbReference>
<evidence type="ECO:0000256" key="4">
    <source>
        <dbReference type="ARBA" id="ARBA00022801"/>
    </source>
</evidence>
<protein>
    <submittedName>
        <fullName evidence="15">D-alanyl-D-alanine carboxypeptidase</fullName>
    </submittedName>
</protein>
<feature type="signal peptide" evidence="13">
    <location>
        <begin position="1"/>
        <end position="29"/>
    </location>
</feature>
<reference evidence="16" key="1">
    <citation type="submission" date="2016-10" db="EMBL/GenBank/DDBJ databases">
        <authorList>
            <person name="Varghese N."/>
            <person name="Submissions S."/>
        </authorList>
    </citation>
    <scope>NUCLEOTIDE SEQUENCE [LARGE SCALE GENOMIC DNA]</scope>
    <source>
        <strain evidence="16">NLAE-zl-G277</strain>
    </source>
</reference>
<keyword evidence="3" id="KW-0677">Repeat</keyword>
<evidence type="ECO:0000256" key="1">
    <source>
        <dbReference type="ARBA" id="ARBA00007164"/>
    </source>
</evidence>
<evidence type="ECO:0000256" key="10">
    <source>
        <dbReference type="PROSITE-ProRule" id="PRU00591"/>
    </source>
</evidence>
<evidence type="ECO:0000256" key="8">
    <source>
        <dbReference type="PIRSR" id="PIRSR618044-1"/>
    </source>
</evidence>
<dbReference type="PRINTS" id="PR00725">
    <property type="entry name" value="DADACBPTASE1"/>
</dbReference>
<keyword evidence="15" id="KW-0645">Protease</keyword>
<dbReference type="InterPro" id="IPR012338">
    <property type="entry name" value="Beta-lactam/transpept-like"/>
</dbReference>
<dbReference type="GO" id="GO:0009252">
    <property type="term" value="P:peptidoglycan biosynthetic process"/>
    <property type="evidence" value="ECO:0007669"/>
    <property type="project" value="UniProtKB-KW"/>
</dbReference>
<accession>A0A1I0EBQ6</accession>
<keyword evidence="6" id="KW-0573">Peptidoglycan synthesis</keyword>
<evidence type="ECO:0000256" key="2">
    <source>
        <dbReference type="ARBA" id="ARBA00022729"/>
    </source>
</evidence>
<evidence type="ECO:0000256" key="5">
    <source>
        <dbReference type="ARBA" id="ARBA00022960"/>
    </source>
</evidence>
<dbReference type="Gene3D" id="3.40.710.10">
    <property type="entry name" value="DD-peptidase/beta-lactamase superfamily"/>
    <property type="match status" value="1"/>
</dbReference>
<feature type="compositionally biased region" description="Low complexity" evidence="12">
    <location>
        <begin position="159"/>
        <end position="194"/>
    </location>
</feature>
<evidence type="ECO:0000256" key="3">
    <source>
        <dbReference type="ARBA" id="ARBA00022737"/>
    </source>
</evidence>
<comment type="similarity">
    <text evidence="1 11">Belongs to the peptidase S11 family.</text>
</comment>
<gene>
    <name evidence="15" type="ORF">SAMN05216313_1064</name>
</gene>
<feature type="compositionally biased region" description="Low complexity" evidence="12">
    <location>
        <begin position="64"/>
        <end position="83"/>
    </location>
</feature>
<feature type="binding site" evidence="9">
    <location>
        <position position="402"/>
    </location>
    <ligand>
        <name>substrate</name>
    </ligand>
</feature>
<sequence length="572" mass="58389">MKRRFPYKILLSACLSAALVLGPAAYAYASSPVITPLEESSVASMGSGGNSGSSGQNGGGPSSGSGQAAQGSAPGQGTTGSQGNAPGQGTTGSQSSAPGQGTTGSQGSAPGQGTTGSQGSAPGQGTTGSQGSAPGQGTTGSQGSALGQGTTGSQGSAPGQGTTPGQGPTPETTGPSDPSASQSQSAGQNSGQTSNTAIAEPVIAAEGAALLNASTGQLLFSKNGDTKLYPASITKLMTALLVAENCNLDDTVTFSATATTNLEAGAVSLNLVEGDKLTVRQCLYALLLKSANEVGNALAEHVAGSNAKFADMMNARAAALGCTNTHFTNPHGLNDNDHYTTPNDMALIAKAAFENGTVRTVASTLSYDLPATKKNAARTISIGHKMLYPNDSRYYAGIIGGKTGYTSKAGNTLVTAVERDGVRLIAVVMKSKSTHYTDTKALLDYGFELAKQQSAEGADGGSGGPGTGNPTSGWNQDSTGWFYIKEDGSRASNQWLKIAGEDYWFDPNAYMAVGWRKFNNGAWYYFHSSGAMAKNCWVKTNEQYFYLGSDGVMLTDTVTPDGYRVDENGIWR</sequence>
<evidence type="ECO:0000256" key="11">
    <source>
        <dbReference type="RuleBase" id="RU004016"/>
    </source>
</evidence>
<organism evidence="15 16">
    <name type="scientific">Enterocloster lavalensis</name>
    <dbReference type="NCBI Taxonomy" id="460384"/>
    <lineage>
        <taxon>Bacteria</taxon>
        <taxon>Bacillati</taxon>
        <taxon>Bacillota</taxon>
        <taxon>Clostridia</taxon>
        <taxon>Lachnospirales</taxon>
        <taxon>Lachnospiraceae</taxon>
        <taxon>Enterocloster</taxon>
    </lineage>
</organism>
<name>A0A1I0EBQ6_9FIRM</name>
<feature type="compositionally biased region" description="Gly residues" evidence="12">
    <location>
        <begin position="46"/>
        <end position="63"/>
    </location>
</feature>
<dbReference type="GO" id="GO:0008360">
    <property type="term" value="P:regulation of cell shape"/>
    <property type="evidence" value="ECO:0007669"/>
    <property type="project" value="UniProtKB-KW"/>
</dbReference>
<keyword evidence="2 13" id="KW-0732">Signal</keyword>
<dbReference type="InterPro" id="IPR018044">
    <property type="entry name" value="Peptidase_S11"/>
</dbReference>
<evidence type="ECO:0000256" key="12">
    <source>
        <dbReference type="SAM" id="MobiDB-lite"/>
    </source>
</evidence>
<evidence type="ECO:0000256" key="9">
    <source>
        <dbReference type="PIRSR" id="PIRSR618044-2"/>
    </source>
</evidence>
<dbReference type="Pfam" id="PF00768">
    <property type="entry name" value="Peptidase_S11"/>
    <property type="match status" value="1"/>
</dbReference>
<dbReference type="Gene3D" id="2.10.270.10">
    <property type="entry name" value="Cholin Binding"/>
    <property type="match status" value="1"/>
</dbReference>
<feature type="region of interest" description="Disordered" evidence="12">
    <location>
        <begin position="41"/>
        <end position="194"/>
    </location>
</feature>
<dbReference type="GO" id="GO:0071555">
    <property type="term" value="P:cell wall organization"/>
    <property type="evidence" value="ECO:0007669"/>
    <property type="project" value="UniProtKB-KW"/>
</dbReference>
<evidence type="ECO:0000256" key="6">
    <source>
        <dbReference type="ARBA" id="ARBA00022984"/>
    </source>
</evidence>
<feature type="region of interest" description="Disordered" evidence="12">
    <location>
        <begin position="455"/>
        <end position="474"/>
    </location>
</feature>
<keyword evidence="5" id="KW-0133">Cell shape</keyword>
<proteinExistence type="inferred from homology"/>
<keyword evidence="7" id="KW-0961">Cell wall biogenesis/degradation</keyword>
<dbReference type="EMBL" id="FOIM01000006">
    <property type="protein sequence ID" value="SET41869.1"/>
    <property type="molecule type" value="Genomic_DNA"/>
</dbReference>
<feature type="active site" evidence="8">
    <location>
        <position position="290"/>
    </location>
</feature>